<keyword evidence="5 6" id="KW-0012">Acyltransferase</keyword>
<dbReference type="InterPro" id="IPR003016">
    <property type="entry name" value="2-oxoA_DH_lipoyl-BS"/>
</dbReference>
<feature type="region of interest" description="Disordered" evidence="7">
    <location>
        <begin position="85"/>
        <end position="116"/>
    </location>
</feature>
<keyword evidence="10" id="KW-0670">Pyruvate</keyword>
<dbReference type="AlphaFoldDB" id="U2SAL5"/>
<feature type="domain" description="Lipoyl-binding" evidence="8">
    <location>
        <begin position="8"/>
        <end position="83"/>
    </location>
</feature>
<feature type="domain" description="Peripheral subunit-binding (PSBD)" evidence="9">
    <location>
        <begin position="126"/>
        <end position="163"/>
    </location>
</feature>
<evidence type="ECO:0000259" key="8">
    <source>
        <dbReference type="PROSITE" id="PS50968"/>
    </source>
</evidence>
<dbReference type="GO" id="GO:0005737">
    <property type="term" value="C:cytoplasm"/>
    <property type="evidence" value="ECO:0007669"/>
    <property type="project" value="TreeGrafter"/>
</dbReference>
<evidence type="ECO:0000313" key="10">
    <source>
        <dbReference type="EMBL" id="ERK59822.1"/>
    </source>
</evidence>
<dbReference type="Pfam" id="PF00198">
    <property type="entry name" value="2-oxoacid_dh"/>
    <property type="match status" value="1"/>
</dbReference>
<evidence type="ECO:0000256" key="7">
    <source>
        <dbReference type="SAM" id="MobiDB-lite"/>
    </source>
</evidence>
<dbReference type="SUPFAM" id="SSF47005">
    <property type="entry name" value="Peripheral subunit-binding domain of 2-oxo acid dehydrogenase complex"/>
    <property type="match status" value="1"/>
</dbReference>
<dbReference type="FunFam" id="3.30.559.10:FF:000007">
    <property type="entry name" value="Dihydrolipoamide acetyltransferase component of pyruvate dehydrogenase complex"/>
    <property type="match status" value="1"/>
</dbReference>
<comment type="similarity">
    <text evidence="2 6">Belongs to the 2-oxoacid dehydrogenase family.</text>
</comment>
<gene>
    <name evidence="10" type="ORF">HMPREF1983_00423</name>
</gene>
<feature type="compositionally biased region" description="Basic and acidic residues" evidence="7">
    <location>
        <begin position="85"/>
        <end position="102"/>
    </location>
</feature>
<dbReference type="PANTHER" id="PTHR43178:SF5">
    <property type="entry name" value="LIPOAMIDE ACYLTRANSFERASE COMPONENT OF BRANCHED-CHAIN ALPHA-KETO ACID DEHYDROGENASE COMPLEX, MITOCHONDRIAL"/>
    <property type="match status" value="1"/>
</dbReference>
<dbReference type="Gene3D" id="3.30.559.10">
    <property type="entry name" value="Chloramphenicol acetyltransferase-like domain"/>
    <property type="match status" value="1"/>
</dbReference>
<comment type="caution">
    <text evidence="10">The sequence shown here is derived from an EMBL/GenBank/DDBJ whole genome shotgun (WGS) entry which is preliminary data.</text>
</comment>
<dbReference type="Pfam" id="PF02817">
    <property type="entry name" value="E3_binding"/>
    <property type="match status" value="1"/>
</dbReference>
<protein>
    <recommendedName>
        <fullName evidence="6">Dihydrolipoamide acetyltransferase component of pyruvate dehydrogenase complex</fullName>
        <ecNumber evidence="6">2.3.1.-</ecNumber>
    </recommendedName>
</protein>
<name>U2SAL5_9BACL</name>
<dbReference type="SUPFAM" id="SSF52777">
    <property type="entry name" value="CoA-dependent acyltransferases"/>
    <property type="match status" value="1"/>
</dbReference>
<evidence type="ECO:0000256" key="3">
    <source>
        <dbReference type="ARBA" id="ARBA00022679"/>
    </source>
</evidence>
<evidence type="ECO:0000256" key="2">
    <source>
        <dbReference type="ARBA" id="ARBA00007317"/>
    </source>
</evidence>
<keyword evidence="3 6" id="KW-0808">Transferase</keyword>
<dbReference type="InterPro" id="IPR000089">
    <property type="entry name" value="Biotin_lipoyl"/>
</dbReference>
<dbReference type="Proteomes" id="UP000016637">
    <property type="component" value="Unassembled WGS sequence"/>
</dbReference>
<dbReference type="Pfam" id="PF00364">
    <property type="entry name" value="Biotin_lipoyl"/>
    <property type="match status" value="1"/>
</dbReference>
<dbReference type="SUPFAM" id="SSF51230">
    <property type="entry name" value="Single hybrid motif"/>
    <property type="match status" value="1"/>
</dbReference>
<dbReference type="InterPro" id="IPR001078">
    <property type="entry name" value="2-oxoacid_DH_actylTfrase"/>
</dbReference>
<dbReference type="Gene3D" id="2.40.50.100">
    <property type="match status" value="1"/>
</dbReference>
<evidence type="ECO:0000256" key="5">
    <source>
        <dbReference type="ARBA" id="ARBA00023315"/>
    </source>
</evidence>
<dbReference type="EMBL" id="AWVP01000020">
    <property type="protein sequence ID" value="ERK59822.1"/>
    <property type="molecule type" value="Genomic_DNA"/>
</dbReference>
<dbReference type="PATRIC" id="fig|1321820.3.peg.416"/>
<sequence length="443" mass="49064">MKGGKIMIYSFVLPDSGEGLHESEIILWGFKEGETVKEDDILVEIQSDKAVIGLPSPVTGTIKTIYAKEGDIAKVGSVIVDIETEHVPDNSPEEKQNNKAEKINIPTPVSSKKDNNNNNDIDIRLLAIPRVRKYAREKGVDIRLVPPTGRRGLVTIKDIDNYLSGSNQVTIDKHSRVDISPEAVIEDIKPAVQEEIYSQISSIPTYKERTTRVPMSGIRKVIAKAMVSSKAISPHVTVLDQVNVERLVEHRNSIKPLAKDREIKLTYTAYFIKAVAATLAKFPELNASIDNEKQEIIYKNYINVGVATDTKHGLFVPNIKDTNHKSLFTIARELEKNTELAHTGKLGRDVQTDGSMTITNVGAIATSGVWATPIINQPEVAILGFGRFEETFIPDENKQPKLVPMLKLSFSFDHRIVDGGTAQRALNTIKEYLANPELLLVEG</sequence>
<accession>U2SAL5</accession>
<dbReference type="eggNOG" id="COG0508">
    <property type="taxonomic scope" value="Bacteria"/>
</dbReference>
<evidence type="ECO:0000313" key="11">
    <source>
        <dbReference type="Proteomes" id="UP000016637"/>
    </source>
</evidence>
<comment type="cofactor">
    <cofactor evidence="1 6">
        <name>(R)-lipoate</name>
        <dbReference type="ChEBI" id="CHEBI:83088"/>
    </cofactor>
</comment>
<evidence type="ECO:0000256" key="4">
    <source>
        <dbReference type="ARBA" id="ARBA00022823"/>
    </source>
</evidence>
<evidence type="ECO:0000256" key="1">
    <source>
        <dbReference type="ARBA" id="ARBA00001938"/>
    </source>
</evidence>
<dbReference type="InterPro" id="IPR036625">
    <property type="entry name" value="E3-bd_dom_sf"/>
</dbReference>
<proteinExistence type="inferred from homology"/>
<dbReference type="InterPro" id="IPR011053">
    <property type="entry name" value="Single_hybrid_motif"/>
</dbReference>
<dbReference type="GO" id="GO:0031405">
    <property type="term" value="F:lipoic acid binding"/>
    <property type="evidence" value="ECO:0007669"/>
    <property type="project" value="TreeGrafter"/>
</dbReference>
<dbReference type="PROSITE" id="PS51826">
    <property type="entry name" value="PSBD"/>
    <property type="match status" value="1"/>
</dbReference>
<dbReference type="GO" id="GO:0016407">
    <property type="term" value="F:acetyltransferase activity"/>
    <property type="evidence" value="ECO:0007669"/>
    <property type="project" value="TreeGrafter"/>
</dbReference>
<dbReference type="HOGENOM" id="CLU_016733_10_0_9"/>
<dbReference type="InterPro" id="IPR023213">
    <property type="entry name" value="CAT-like_dom_sf"/>
</dbReference>
<dbReference type="EC" id="2.3.1.-" evidence="6"/>
<organism evidence="10 11">
    <name type="scientific">Gemella bergeri ATCC 700627</name>
    <dbReference type="NCBI Taxonomy" id="1321820"/>
    <lineage>
        <taxon>Bacteria</taxon>
        <taxon>Bacillati</taxon>
        <taxon>Bacillota</taxon>
        <taxon>Bacilli</taxon>
        <taxon>Bacillales</taxon>
        <taxon>Gemellaceae</taxon>
        <taxon>Gemella</taxon>
    </lineage>
</organism>
<dbReference type="PROSITE" id="PS50968">
    <property type="entry name" value="BIOTINYL_LIPOYL"/>
    <property type="match status" value="1"/>
</dbReference>
<keyword evidence="11" id="KW-1185">Reference proteome</keyword>
<dbReference type="PROSITE" id="PS00189">
    <property type="entry name" value="LIPOYL"/>
    <property type="match status" value="1"/>
</dbReference>
<dbReference type="InterPro" id="IPR050743">
    <property type="entry name" value="2-oxoacid_DH_E2_comp"/>
</dbReference>
<evidence type="ECO:0000259" key="9">
    <source>
        <dbReference type="PROSITE" id="PS51826"/>
    </source>
</evidence>
<dbReference type="InterPro" id="IPR004167">
    <property type="entry name" value="PSBD"/>
</dbReference>
<keyword evidence="4 6" id="KW-0450">Lipoyl</keyword>
<dbReference type="PANTHER" id="PTHR43178">
    <property type="entry name" value="DIHYDROLIPOAMIDE ACETYLTRANSFERASE COMPONENT OF PYRUVATE DEHYDROGENASE COMPLEX"/>
    <property type="match status" value="1"/>
</dbReference>
<dbReference type="CDD" id="cd06849">
    <property type="entry name" value="lipoyl_domain"/>
    <property type="match status" value="1"/>
</dbReference>
<reference evidence="10 11" key="1">
    <citation type="submission" date="2013-08" db="EMBL/GenBank/DDBJ databases">
        <authorList>
            <person name="Weinstock G."/>
            <person name="Sodergren E."/>
            <person name="Wylie T."/>
            <person name="Fulton L."/>
            <person name="Fulton R."/>
            <person name="Fronick C."/>
            <person name="O'Laughlin M."/>
            <person name="Godfrey J."/>
            <person name="Miner T."/>
            <person name="Herter B."/>
            <person name="Appelbaum E."/>
            <person name="Cordes M."/>
            <person name="Lek S."/>
            <person name="Wollam A."/>
            <person name="Pepin K.H."/>
            <person name="Palsikar V.B."/>
            <person name="Mitreva M."/>
            <person name="Wilson R.K."/>
        </authorList>
    </citation>
    <scope>NUCLEOTIDE SEQUENCE [LARGE SCALE GENOMIC DNA]</scope>
    <source>
        <strain evidence="10 11">ATCC 700627</strain>
    </source>
</reference>
<dbReference type="Gene3D" id="4.10.320.10">
    <property type="entry name" value="E3-binding domain"/>
    <property type="match status" value="1"/>
</dbReference>
<evidence type="ECO:0000256" key="6">
    <source>
        <dbReference type="RuleBase" id="RU003423"/>
    </source>
</evidence>